<proteinExistence type="predicted"/>
<evidence type="ECO:0000256" key="1">
    <source>
        <dbReference type="SAM" id="MobiDB-lite"/>
    </source>
</evidence>
<feature type="compositionally biased region" description="Basic residues" evidence="1">
    <location>
        <begin position="78"/>
        <end position="90"/>
    </location>
</feature>
<organism evidence="2">
    <name type="scientific">uncultured Solirubrobacteraceae bacterium</name>
    <dbReference type="NCBI Taxonomy" id="1162706"/>
    <lineage>
        <taxon>Bacteria</taxon>
        <taxon>Bacillati</taxon>
        <taxon>Actinomycetota</taxon>
        <taxon>Thermoleophilia</taxon>
        <taxon>Solirubrobacterales</taxon>
        <taxon>Solirubrobacteraceae</taxon>
        <taxon>environmental samples</taxon>
    </lineage>
</organism>
<evidence type="ECO:0000313" key="2">
    <source>
        <dbReference type="EMBL" id="CAA9496408.1"/>
    </source>
</evidence>
<dbReference type="AlphaFoldDB" id="A0A6J4SMB9"/>
<feature type="non-terminal residue" evidence="2">
    <location>
        <position position="203"/>
    </location>
</feature>
<feature type="region of interest" description="Disordered" evidence="1">
    <location>
        <begin position="15"/>
        <end position="44"/>
    </location>
</feature>
<feature type="non-terminal residue" evidence="2">
    <location>
        <position position="1"/>
    </location>
</feature>
<sequence length="203" mass="21691">GVAGNGCSCAVGASGGASALRGRGRRRWRSGVDGQGRSDAGDRRRAIRDVRDRFRAVSVRVAGVVVARARSAGACVGGRRRARRRGRRVGRTGGAGASAWWSGRRAHRRRGHGADAVHRDRRLWSVRGPACAWHRCASHPRVGCALHIAAVGDGSRRDPAADHWRRSRSRQRATPGGSDCPARPVLDSSRRRAVGCGRPAHGV</sequence>
<feature type="region of interest" description="Disordered" evidence="1">
    <location>
        <begin position="154"/>
        <end position="185"/>
    </location>
</feature>
<reference evidence="2" key="1">
    <citation type="submission" date="2020-02" db="EMBL/GenBank/DDBJ databases">
        <authorList>
            <person name="Meier V. D."/>
        </authorList>
    </citation>
    <scope>NUCLEOTIDE SEQUENCE</scope>
    <source>
        <strain evidence="2">AVDCRST_MAG67</strain>
    </source>
</reference>
<gene>
    <name evidence="2" type="ORF">AVDCRST_MAG67-1577</name>
</gene>
<protein>
    <submittedName>
        <fullName evidence="2">Uncharacterized protein</fullName>
    </submittedName>
</protein>
<name>A0A6J4SMB9_9ACTN</name>
<feature type="compositionally biased region" description="Basic and acidic residues" evidence="1">
    <location>
        <begin position="154"/>
        <end position="164"/>
    </location>
</feature>
<feature type="region of interest" description="Disordered" evidence="1">
    <location>
        <begin position="78"/>
        <end position="98"/>
    </location>
</feature>
<accession>A0A6J4SMB9</accession>
<dbReference type="EMBL" id="CADCVQ010000072">
    <property type="protein sequence ID" value="CAA9496408.1"/>
    <property type="molecule type" value="Genomic_DNA"/>
</dbReference>